<feature type="region of interest" description="Disordered" evidence="1">
    <location>
        <begin position="1"/>
        <end position="29"/>
    </location>
</feature>
<protein>
    <submittedName>
        <fullName evidence="2">Uncharacterized protein</fullName>
    </submittedName>
</protein>
<feature type="region of interest" description="Disordered" evidence="1">
    <location>
        <begin position="166"/>
        <end position="185"/>
    </location>
</feature>
<feature type="region of interest" description="Disordered" evidence="1">
    <location>
        <begin position="87"/>
        <end position="158"/>
    </location>
</feature>
<feature type="compositionally biased region" description="Polar residues" evidence="1">
    <location>
        <begin position="87"/>
        <end position="131"/>
    </location>
</feature>
<evidence type="ECO:0000313" key="2">
    <source>
        <dbReference type="EMBL" id="CAC5377507.1"/>
    </source>
</evidence>
<dbReference type="Proteomes" id="UP000507470">
    <property type="component" value="Unassembled WGS sequence"/>
</dbReference>
<gene>
    <name evidence="2" type="ORF">MCOR_13818</name>
</gene>
<name>A0A6J8B655_MYTCO</name>
<keyword evidence="3" id="KW-1185">Reference proteome</keyword>
<feature type="compositionally biased region" description="Pro residues" evidence="1">
    <location>
        <begin position="12"/>
        <end position="21"/>
    </location>
</feature>
<accession>A0A6J8B655</accession>
<evidence type="ECO:0000313" key="3">
    <source>
        <dbReference type="Proteomes" id="UP000507470"/>
    </source>
</evidence>
<sequence>MQFQNHQHHQPYLPPKLPGPPQYHHSAYTQIPPPAVHQIYLPQNHQYVNTNLMYRQAPAYYRPIIPAHQRFHPTHVNLNTYVEQPTQPNVTTGLPYGYQQTLPTNNRYPSSQNQSHNRPSKSNSSETTRIGTHTKKNAPTYENNPITSKGEDNRDKNQQYSHIQQRPNLIEAKSKCPPRPTQPHQGISHDMDSTNLNPIQIKSQEQNIVPTPNIDQEPQNCFLYHAQIHQDPPDRALLT</sequence>
<reference evidence="2 3" key="1">
    <citation type="submission" date="2020-06" db="EMBL/GenBank/DDBJ databases">
        <authorList>
            <person name="Li R."/>
            <person name="Bekaert M."/>
        </authorList>
    </citation>
    <scope>NUCLEOTIDE SEQUENCE [LARGE SCALE GENOMIC DNA]</scope>
    <source>
        <strain evidence="3">wild</strain>
    </source>
</reference>
<evidence type="ECO:0000256" key="1">
    <source>
        <dbReference type="SAM" id="MobiDB-lite"/>
    </source>
</evidence>
<proteinExistence type="predicted"/>
<dbReference type="AlphaFoldDB" id="A0A6J8B655"/>
<organism evidence="2 3">
    <name type="scientific">Mytilus coruscus</name>
    <name type="common">Sea mussel</name>
    <dbReference type="NCBI Taxonomy" id="42192"/>
    <lineage>
        <taxon>Eukaryota</taxon>
        <taxon>Metazoa</taxon>
        <taxon>Spiralia</taxon>
        <taxon>Lophotrochozoa</taxon>
        <taxon>Mollusca</taxon>
        <taxon>Bivalvia</taxon>
        <taxon>Autobranchia</taxon>
        <taxon>Pteriomorphia</taxon>
        <taxon>Mytilida</taxon>
        <taxon>Mytiloidea</taxon>
        <taxon>Mytilidae</taxon>
        <taxon>Mytilinae</taxon>
        <taxon>Mytilus</taxon>
    </lineage>
</organism>
<dbReference type="EMBL" id="CACVKT020002378">
    <property type="protein sequence ID" value="CAC5377507.1"/>
    <property type="molecule type" value="Genomic_DNA"/>
</dbReference>